<dbReference type="EC" id="2.1.1.72" evidence="1"/>
<name>A0A9X4H7I1_9FIRM</name>
<proteinExistence type="predicted"/>
<reference evidence="8" key="1">
    <citation type="submission" date="2022-02" db="EMBL/GenBank/DDBJ databases">
        <authorList>
            <person name="Leng L."/>
        </authorList>
    </citation>
    <scope>NUCLEOTIDE SEQUENCE</scope>
    <source>
        <strain evidence="8">JI</strain>
    </source>
</reference>
<dbReference type="PANTHER" id="PTHR33841">
    <property type="entry name" value="DNA METHYLTRANSFERASE YEEA-RELATED"/>
    <property type="match status" value="1"/>
</dbReference>
<dbReference type="NCBIfam" id="NF033452">
    <property type="entry name" value="BREX_1_MTaseX"/>
    <property type="match status" value="1"/>
</dbReference>
<dbReference type="GO" id="GO:0032259">
    <property type="term" value="P:methylation"/>
    <property type="evidence" value="ECO:0007669"/>
    <property type="project" value="UniProtKB-KW"/>
</dbReference>
<dbReference type="GO" id="GO:0006304">
    <property type="term" value="P:DNA modification"/>
    <property type="evidence" value="ECO:0007669"/>
    <property type="project" value="InterPro"/>
</dbReference>
<dbReference type="Pfam" id="PF07669">
    <property type="entry name" value="Eco57I"/>
    <property type="match status" value="1"/>
</dbReference>
<evidence type="ECO:0000256" key="4">
    <source>
        <dbReference type="ARBA" id="ARBA00022691"/>
    </source>
</evidence>
<feature type="domain" description="Type II methyltransferase M.TaqI-like" evidence="7">
    <location>
        <begin position="362"/>
        <end position="584"/>
    </location>
</feature>
<organism evidence="8 9">
    <name type="scientific">Pelotomaculum isophthalicicum JI</name>
    <dbReference type="NCBI Taxonomy" id="947010"/>
    <lineage>
        <taxon>Bacteria</taxon>
        <taxon>Bacillati</taxon>
        <taxon>Bacillota</taxon>
        <taxon>Clostridia</taxon>
        <taxon>Eubacteriales</taxon>
        <taxon>Desulfotomaculaceae</taxon>
        <taxon>Pelotomaculum</taxon>
    </lineage>
</organism>
<dbReference type="GO" id="GO:0009007">
    <property type="term" value="F:site-specific DNA-methyltransferase (adenine-specific) activity"/>
    <property type="evidence" value="ECO:0007669"/>
    <property type="project" value="UniProtKB-EC"/>
</dbReference>
<comment type="catalytic activity">
    <reaction evidence="5">
        <text>a 2'-deoxyadenosine in DNA + S-adenosyl-L-methionine = an N(6)-methyl-2'-deoxyadenosine in DNA + S-adenosyl-L-homocysteine + H(+)</text>
        <dbReference type="Rhea" id="RHEA:15197"/>
        <dbReference type="Rhea" id="RHEA-COMP:12418"/>
        <dbReference type="Rhea" id="RHEA-COMP:12419"/>
        <dbReference type="ChEBI" id="CHEBI:15378"/>
        <dbReference type="ChEBI" id="CHEBI:57856"/>
        <dbReference type="ChEBI" id="CHEBI:59789"/>
        <dbReference type="ChEBI" id="CHEBI:90615"/>
        <dbReference type="ChEBI" id="CHEBI:90616"/>
        <dbReference type="EC" id="2.1.1.72"/>
    </reaction>
</comment>
<dbReference type="SUPFAM" id="SSF53335">
    <property type="entry name" value="S-adenosyl-L-methionine-dependent methyltransferases"/>
    <property type="match status" value="1"/>
</dbReference>
<keyword evidence="2 8" id="KW-0489">Methyltransferase</keyword>
<dbReference type="PANTHER" id="PTHR33841:SF1">
    <property type="entry name" value="DNA METHYLTRANSFERASE A"/>
    <property type="match status" value="1"/>
</dbReference>
<gene>
    <name evidence="8" type="primary">pglX</name>
    <name evidence="8" type="ORF">L7E55_05275</name>
</gene>
<evidence type="ECO:0000259" key="7">
    <source>
        <dbReference type="Pfam" id="PF07669"/>
    </source>
</evidence>
<accession>A0A9X4H7I1</accession>
<dbReference type="InterPro" id="IPR047939">
    <property type="entry name" value="BREX_1_PglX"/>
</dbReference>
<dbReference type="Proteomes" id="UP001154312">
    <property type="component" value="Unassembled WGS sequence"/>
</dbReference>
<dbReference type="InterPro" id="IPR029063">
    <property type="entry name" value="SAM-dependent_MTases_sf"/>
</dbReference>
<dbReference type="PRINTS" id="PR00507">
    <property type="entry name" value="N12N6MTFRASE"/>
</dbReference>
<dbReference type="GO" id="GO:0003676">
    <property type="term" value="F:nucleic acid binding"/>
    <property type="evidence" value="ECO:0007669"/>
    <property type="project" value="InterPro"/>
</dbReference>
<keyword evidence="9" id="KW-1185">Reference proteome</keyword>
<keyword evidence="6" id="KW-0175">Coiled coil</keyword>
<dbReference type="InterPro" id="IPR011639">
    <property type="entry name" value="MethylTrfase_TaqI-like_dom"/>
</dbReference>
<feature type="coiled-coil region" evidence="6">
    <location>
        <begin position="1222"/>
        <end position="1249"/>
    </location>
</feature>
<keyword evidence="4" id="KW-0949">S-adenosyl-L-methionine</keyword>
<evidence type="ECO:0000256" key="3">
    <source>
        <dbReference type="ARBA" id="ARBA00022679"/>
    </source>
</evidence>
<sequence>MDKTAIKNYAVAARRKLIDAVRQKAYQLYIREEMALPPEEAKSALMNDGIFLTSEQYKSRERLVSEISRRVDELGNEKGYNAVMEEIAYTWFNRLIALRFMEVNDYLPSGIRILSSVDEGRAEPDVIREADRLDYVDQGKIAEYRDLSSQKLYKYILISQCNALSSILPGMFEKIDDYTELLLPDALYAKGGVVHDLVRGIAGEDFRDQVQIIGWLYQYYISEKKDEVFAGLKKNIKINKETIPAATQLFTPEWIVRYMVENSLGRLWLEHCPPSNACGNAEEALRKYWVYYIDEAEQDEAVEKQLRELQRQYTFDNPTQIKIIDPCMGSGHILVYAFDVLYQIYFSQGYAEREIPNLILQNNIYGLDIDKRAAQLAYFALMMKARSYNRRFFRQKNIPDAHVHAVIESDGAQLHHLEYMGHGMDETERRQCRDDLSYLIGLFSNAREYGSILKIDRTLDYTQLRRFVEDCHWGQLDIYTKGIDQTERILLEILDIAEIMTQKYDVVVTNPPYMGGSGMGAKLSEYVKKNYPDSKSDMFAVFIEKCGEMLKPSGLQAMITQHAWMFLSSYEKLRKKLLRRDIVNMAHLGARAFEEIGGEVVQTTAFVLRDSNVAEYKATYARLVDYNSQSAKEKAFLREENWFTAKRENFMKIPGMPVAYWVSEQALSAFVKGNLIGNIAAPKQGSTLGDNASFIRYWFEITSNLNKWYRCMKGGEYRKWYGNTMYLIDWEDNGKRVKSTGRATIRSENLLFKEGITWSNISSGNPSFRLMEAGYFFESTGSVCFIEEKKLKYLLAFLNTPIVKVLSNVVNPTLHLQSGDVAKLPLIYIEKYSAKINGLVAQNIDISRTDWDSFETSWDFRVHPLVGLKFSGAFAWGDVKPSSRISSAFNAWELFTEGQFERLKSNEEELNRIFIEIYGLQDELTPEVEDKDVTIRRADLSRDIRSFISYAVGCMFGRYSLDEPGLKFSGGEFSEQWAVVSGQYYLKEVLREYGCAELSGIDRLAKSNATGESGGAGKDIDERIRTVPVDSAGLQSGTSDTPADMCRTRIPCRYGYKASDGIVGGSGQNAGCPYKETAHCPLTTDHYGVETDAVIPIGANDYFDDDIVVRFVDFVRTVYGEDTLQENLDFIAEALYPNGYGTAREKIRRYFLNDFYKDHVKTYRKKPIYWLFDSGRQNGFKTLVYLHRYDKFTVARVRTDYLHPLQRKYESEIGRLEMLTGITENAGEKAAYRKEIEALQKKIEECRAYDQVVAHIAHQAIELDLDDGVTVNYAKFQGIEVPRDDGKTIKMDLLGKI</sequence>
<evidence type="ECO:0000256" key="5">
    <source>
        <dbReference type="ARBA" id="ARBA00047942"/>
    </source>
</evidence>
<keyword evidence="3 8" id="KW-0808">Transferase</keyword>
<dbReference type="Gene3D" id="3.40.50.150">
    <property type="entry name" value="Vaccinia Virus protein VP39"/>
    <property type="match status" value="1"/>
</dbReference>
<dbReference type="InterPro" id="IPR050953">
    <property type="entry name" value="N4_N6_ade-DNA_methylase"/>
</dbReference>
<evidence type="ECO:0000313" key="8">
    <source>
        <dbReference type="EMBL" id="MDF9407774.1"/>
    </source>
</evidence>
<dbReference type="PROSITE" id="PS00092">
    <property type="entry name" value="N6_MTASE"/>
    <property type="match status" value="1"/>
</dbReference>
<evidence type="ECO:0000256" key="2">
    <source>
        <dbReference type="ARBA" id="ARBA00022603"/>
    </source>
</evidence>
<protein>
    <recommendedName>
        <fullName evidence="1">site-specific DNA-methyltransferase (adenine-specific)</fullName>
        <ecNumber evidence="1">2.1.1.72</ecNumber>
    </recommendedName>
</protein>
<evidence type="ECO:0000256" key="1">
    <source>
        <dbReference type="ARBA" id="ARBA00011900"/>
    </source>
</evidence>
<dbReference type="EMBL" id="JAKOAV010000007">
    <property type="protein sequence ID" value="MDF9407774.1"/>
    <property type="molecule type" value="Genomic_DNA"/>
</dbReference>
<evidence type="ECO:0000313" key="9">
    <source>
        <dbReference type="Proteomes" id="UP001154312"/>
    </source>
</evidence>
<evidence type="ECO:0000256" key="6">
    <source>
        <dbReference type="SAM" id="Coils"/>
    </source>
</evidence>
<dbReference type="InterPro" id="IPR002052">
    <property type="entry name" value="DNA_methylase_N6_adenine_CS"/>
</dbReference>
<comment type="caution">
    <text evidence="8">The sequence shown here is derived from an EMBL/GenBank/DDBJ whole genome shotgun (WGS) entry which is preliminary data.</text>
</comment>